<feature type="active site" description="Proton donor/acceptor" evidence="4">
    <location>
        <position position="143"/>
    </location>
</feature>
<sequence>MDRAMEKKKKMSWFQKIFLLTCLAVFVFSLIKLGGIGFEYAQSEQVMSEIQDQYKDNLQGSKAEVSDNKVRPQFQSLLDINSNIVGWLTIDNTKIDYPILQSSDNNHYLDRDYKEDISKSGSVFMDFRNQAESLDKQTIIYGHQMKDGSMFGQLDKFLDEDFFSQNKDFQFDTISESYKVEVFSVYVTTTDFNYIETDFSTNEEFVDFIELIKGKSNIPTDIQVTVKDNIITLSTCNDLQDPEDGRLVLHGKLTKIN</sequence>
<reference evidence="5 6" key="1">
    <citation type="submission" date="2014-07" db="EMBL/GenBank/DDBJ databases">
        <title>Complete genome sequence of a moderately halophilic bacterium Terribacillus aidingensis MP602, isolated from Cryptomeria fortunei in Tianmu mountain in China.</title>
        <authorList>
            <person name="Wang Y."/>
            <person name="Lu P."/>
            <person name="Zhang L."/>
        </authorList>
    </citation>
    <scope>NUCLEOTIDE SEQUENCE [LARGE SCALE GENOMIC DNA]</scope>
    <source>
        <strain evidence="5 6">MP602</strain>
    </source>
</reference>
<dbReference type="InterPro" id="IPR023365">
    <property type="entry name" value="Sortase_dom-sf"/>
</dbReference>
<dbReference type="GO" id="GO:0016787">
    <property type="term" value="F:hydrolase activity"/>
    <property type="evidence" value="ECO:0007669"/>
    <property type="project" value="UniProtKB-KW"/>
</dbReference>
<dbReference type="AlphaFoldDB" id="A0A075LLA0"/>
<accession>A0A075LLA0</accession>
<feature type="active site" description="Acyl-thioester intermediate" evidence="2">
    <location>
        <position position="236"/>
    </location>
</feature>
<dbReference type="InterPro" id="IPR015986">
    <property type="entry name" value="SrtB_Firmicute"/>
</dbReference>
<dbReference type="PIRSF" id="PIRSF030150">
    <property type="entry name" value="UCP030150"/>
    <property type="match status" value="1"/>
</dbReference>
<dbReference type="InterPro" id="IPR009835">
    <property type="entry name" value="SrtB"/>
</dbReference>
<dbReference type="KEGG" id="tap:GZ22_13545"/>
<dbReference type="Gene3D" id="2.40.260.10">
    <property type="entry name" value="Sortase"/>
    <property type="match status" value="1"/>
</dbReference>
<evidence type="ECO:0000313" key="6">
    <source>
        <dbReference type="Proteomes" id="UP000027980"/>
    </source>
</evidence>
<evidence type="ECO:0000256" key="3">
    <source>
        <dbReference type="PIRSR" id="PIRSR030150-2"/>
    </source>
</evidence>
<dbReference type="CDD" id="cd05826">
    <property type="entry name" value="Sortase_B"/>
    <property type="match status" value="1"/>
</dbReference>
<organism evidence="5 6">
    <name type="scientific">Terribacillus saccharophilus</name>
    <dbReference type="NCBI Taxonomy" id="361277"/>
    <lineage>
        <taxon>Bacteria</taxon>
        <taxon>Bacillati</taxon>
        <taxon>Bacillota</taxon>
        <taxon>Bacilli</taxon>
        <taxon>Bacillales</taxon>
        <taxon>Bacillaceae</taxon>
        <taxon>Terribacillus</taxon>
    </lineage>
</organism>
<dbReference type="OrthoDB" id="9806013at2"/>
<dbReference type="HOGENOM" id="CLU_034078_3_0_9"/>
<evidence type="ECO:0000313" key="5">
    <source>
        <dbReference type="EMBL" id="AIF67555.1"/>
    </source>
</evidence>
<dbReference type="EMBL" id="CP008876">
    <property type="protein sequence ID" value="AIF67555.1"/>
    <property type="molecule type" value="Genomic_DNA"/>
</dbReference>
<dbReference type="Proteomes" id="UP000027980">
    <property type="component" value="Chromosome"/>
</dbReference>
<dbReference type="Pfam" id="PF04203">
    <property type="entry name" value="Sortase"/>
    <property type="match status" value="1"/>
</dbReference>
<keyword evidence="1" id="KW-0378">Hydrolase</keyword>
<feature type="site" description="Transition state stabilizer" evidence="3">
    <location>
        <position position="246"/>
    </location>
</feature>
<evidence type="ECO:0000256" key="1">
    <source>
        <dbReference type="ARBA" id="ARBA00022801"/>
    </source>
</evidence>
<evidence type="ECO:0000256" key="4">
    <source>
        <dbReference type="PIRSR" id="PIRSR605754-1"/>
    </source>
</evidence>
<protein>
    <submittedName>
        <fullName evidence="5">Sortase</fullName>
    </submittedName>
</protein>
<dbReference type="SUPFAM" id="SSF63817">
    <property type="entry name" value="Sortase"/>
    <property type="match status" value="1"/>
</dbReference>
<gene>
    <name evidence="5" type="ORF">GZ22_13545</name>
</gene>
<name>A0A075LLA0_9BACI</name>
<dbReference type="InterPro" id="IPR005754">
    <property type="entry name" value="Sortase"/>
</dbReference>
<proteinExistence type="predicted"/>
<evidence type="ECO:0000256" key="2">
    <source>
        <dbReference type="PIRSR" id="PIRSR030150-1"/>
    </source>
</evidence>
<dbReference type="NCBIfam" id="TIGR03064">
    <property type="entry name" value="sortase_srtB"/>
    <property type="match status" value="1"/>
</dbReference>